<feature type="region of interest" description="Disordered" evidence="1">
    <location>
        <begin position="126"/>
        <end position="158"/>
    </location>
</feature>
<gene>
    <name evidence="2" type="ORF">DTL70_05525</name>
</gene>
<organism evidence="2 3">
    <name type="scientific">Streptomyces diacarni</name>
    <dbReference type="NCBI Taxonomy" id="2800381"/>
    <lineage>
        <taxon>Bacteria</taxon>
        <taxon>Bacillati</taxon>
        <taxon>Actinomycetota</taxon>
        <taxon>Actinomycetes</taxon>
        <taxon>Kitasatosporales</taxon>
        <taxon>Streptomycetaceae</taxon>
        <taxon>Streptomyces</taxon>
    </lineage>
</organism>
<dbReference type="InterPro" id="IPR045428">
    <property type="entry name" value="EACC1"/>
</dbReference>
<protein>
    <submittedName>
        <fullName evidence="2">Uncharacterized protein</fullName>
    </submittedName>
</protein>
<accession>A0A367FB28</accession>
<feature type="compositionally biased region" description="Basic and acidic residues" evidence="1">
    <location>
        <begin position="142"/>
        <end position="158"/>
    </location>
</feature>
<reference evidence="2 3" key="1">
    <citation type="submission" date="2018-06" db="EMBL/GenBank/DDBJ databases">
        <title>Streptomyces reniochalinae sp. nov. and Streptomyces diacarnus sp. nov. from marine sponges.</title>
        <authorList>
            <person name="Li L."/>
        </authorList>
    </citation>
    <scope>NUCLEOTIDE SEQUENCE [LARGE SCALE GENOMIC DNA]</scope>
    <source>
        <strain evidence="2 3">LHW51701</strain>
    </source>
</reference>
<dbReference type="AlphaFoldDB" id="A0A367FB28"/>
<dbReference type="Pfam" id="PF19953">
    <property type="entry name" value="EACC1"/>
    <property type="match status" value="1"/>
</dbReference>
<proteinExistence type="predicted"/>
<sequence>MRLRIGDESANACTVDGGGDLTGLFADWIAKDRAVGRYVTVTRERSGLTDGGMSGGLLEWIGLSLSAGFSTAGLIYSHLNFRASLPPRRRPGARLVVEHNGVRMVIEDGSPEDAARLARLLSATRDCESDTPTRHSVLGDEDSSRRSTRDDRGASGAT</sequence>
<comment type="caution">
    <text evidence="2">The sequence shown here is derived from an EMBL/GenBank/DDBJ whole genome shotgun (WGS) entry which is preliminary data.</text>
</comment>
<dbReference type="EMBL" id="QOIN01000029">
    <property type="protein sequence ID" value="RCG27149.1"/>
    <property type="molecule type" value="Genomic_DNA"/>
</dbReference>
<dbReference type="RefSeq" id="WP_114020722.1">
    <property type="nucleotide sequence ID" value="NZ_QOIN01000029.1"/>
</dbReference>
<evidence type="ECO:0000256" key="1">
    <source>
        <dbReference type="SAM" id="MobiDB-lite"/>
    </source>
</evidence>
<evidence type="ECO:0000313" key="3">
    <source>
        <dbReference type="Proteomes" id="UP000252914"/>
    </source>
</evidence>
<evidence type="ECO:0000313" key="2">
    <source>
        <dbReference type="EMBL" id="RCG27149.1"/>
    </source>
</evidence>
<keyword evidence="3" id="KW-1185">Reference proteome</keyword>
<dbReference type="Proteomes" id="UP000252914">
    <property type="component" value="Unassembled WGS sequence"/>
</dbReference>
<name>A0A367FB28_9ACTN</name>